<sequence length="245" mass="27086">MPLASRSIPWGQLHDNGPLTVVVFNSFLWRTPYDALKDLRPLTTIAFMPLVLMTSAEKGPATLEELMRRARRPDARVNYGSSGIGSLAHLTGFEFARRGKLDMTHIPYQGGSLVATGLLQGDIQCSFVTSIESASLVQSGKMRVLGVAARHRLPSLPNVPAIAEELPGFESVLWFAAFAPKGTREDDAKRLRDALVKAVESPEFRKYLADHYAEAKASTPEELTQLVRRDMLHWADVARTARISM</sequence>
<comment type="similarity">
    <text evidence="1">Belongs to the UPF0065 (bug) family.</text>
</comment>
<dbReference type="InterPro" id="IPR005064">
    <property type="entry name" value="BUG"/>
</dbReference>
<gene>
    <name evidence="2" type="ORF">DN412_37650</name>
</gene>
<dbReference type="SUPFAM" id="SSF53850">
    <property type="entry name" value="Periplasmic binding protein-like II"/>
    <property type="match status" value="1"/>
</dbReference>
<dbReference type="Pfam" id="PF03401">
    <property type="entry name" value="TctC"/>
    <property type="match status" value="1"/>
</dbReference>
<dbReference type="Gene3D" id="3.40.190.10">
    <property type="entry name" value="Periplasmic binding protein-like II"/>
    <property type="match status" value="1"/>
</dbReference>
<evidence type="ECO:0008006" key="4">
    <source>
        <dbReference type="Google" id="ProtNLM"/>
    </source>
</evidence>
<dbReference type="CDD" id="cd07012">
    <property type="entry name" value="PBP2_Bug_TTT"/>
    <property type="match status" value="1"/>
</dbReference>
<keyword evidence="3" id="KW-1185">Reference proteome</keyword>
<evidence type="ECO:0000313" key="2">
    <source>
        <dbReference type="EMBL" id="RDK05345.1"/>
    </source>
</evidence>
<evidence type="ECO:0000256" key="1">
    <source>
        <dbReference type="ARBA" id="ARBA00006987"/>
    </source>
</evidence>
<reference evidence="3" key="1">
    <citation type="submission" date="2018-06" db="EMBL/GenBank/DDBJ databases">
        <authorList>
            <person name="Feng T."/>
            <person name="Jeon C.O."/>
        </authorList>
    </citation>
    <scope>NUCLEOTIDE SEQUENCE [LARGE SCALE GENOMIC DNA]</scope>
    <source>
        <strain evidence="3">S23</strain>
    </source>
</reference>
<dbReference type="Proteomes" id="UP000255165">
    <property type="component" value="Unassembled WGS sequence"/>
</dbReference>
<dbReference type="AlphaFoldDB" id="A0A370NID9"/>
<organism evidence="2 3">
    <name type="scientific">Cupriavidus lacunae</name>
    <dbReference type="NCBI Taxonomy" id="2666307"/>
    <lineage>
        <taxon>Bacteria</taxon>
        <taxon>Pseudomonadati</taxon>
        <taxon>Pseudomonadota</taxon>
        <taxon>Betaproteobacteria</taxon>
        <taxon>Burkholderiales</taxon>
        <taxon>Burkholderiaceae</taxon>
        <taxon>Cupriavidus</taxon>
    </lineage>
</organism>
<name>A0A370NID9_9BURK</name>
<accession>A0A370NID9</accession>
<dbReference type="PANTHER" id="PTHR42928">
    <property type="entry name" value="TRICARBOXYLATE-BINDING PROTEIN"/>
    <property type="match status" value="1"/>
</dbReference>
<dbReference type="PANTHER" id="PTHR42928:SF5">
    <property type="entry name" value="BLR1237 PROTEIN"/>
    <property type="match status" value="1"/>
</dbReference>
<dbReference type="InterPro" id="IPR042100">
    <property type="entry name" value="Bug_dom1"/>
</dbReference>
<comment type="caution">
    <text evidence="2">The sequence shown here is derived from an EMBL/GenBank/DDBJ whole genome shotgun (WGS) entry which is preliminary data.</text>
</comment>
<evidence type="ECO:0000313" key="3">
    <source>
        <dbReference type="Proteomes" id="UP000255165"/>
    </source>
</evidence>
<dbReference type="EMBL" id="QKWJ01000102">
    <property type="protein sequence ID" value="RDK05345.1"/>
    <property type="molecule type" value="Genomic_DNA"/>
</dbReference>
<dbReference type="Gene3D" id="3.40.190.150">
    <property type="entry name" value="Bordetella uptake gene, domain 1"/>
    <property type="match status" value="1"/>
</dbReference>
<proteinExistence type="inferred from homology"/>
<protein>
    <recommendedName>
        <fullName evidence="4">Tripartite tricarboxylate transporter substrate binding protein</fullName>
    </recommendedName>
</protein>